<evidence type="ECO:0000313" key="6">
    <source>
        <dbReference type="Proteomes" id="UP000584824"/>
    </source>
</evidence>
<accession>A0A7W6K5H1</accession>
<keyword evidence="6" id="KW-1185">Reference proteome</keyword>
<dbReference type="Gene3D" id="3.40.190.10">
    <property type="entry name" value="Periplasmic binding protein-like II"/>
    <property type="match status" value="2"/>
</dbReference>
<evidence type="ECO:0000313" key="5">
    <source>
        <dbReference type="EMBL" id="MBB4105447.1"/>
    </source>
</evidence>
<dbReference type="SUPFAM" id="SSF53850">
    <property type="entry name" value="Periplasmic binding protein-like II"/>
    <property type="match status" value="1"/>
</dbReference>
<comment type="subcellular location">
    <subcellularLocation>
        <location evidence="1">Periplasm</location>
    </subcellularLocation>
</comment>
<dbReference type="AlphaFoldDB" id="A0A7W6K5H1"/>
<dbReference type="PANTHER" id="PTHR35936:SF17">
    <property type="entry name" value="ARGININE-BINDING EXTRACELLULAR PROTEIN ARTP"/>
    <property type="match status" value="1"/>
</dbReference>
<evidence type="ECO:0000256" key="2">
    <source>
        <dbReference type="ARBA" id="ARBA00022729"/>
    </source>
</evidence>
<evidence type="ECO:0000256" key="3">
    <source>
        <dbReference type="SAM" id="SignalP"/>
    </source>
</evidence>
<dbReference type="RefSeq" id="WP_183794944.1">
    <property type="nucleotide sequence ID" value="NZ_JACIDU010000021.1"/>
</dbReference>
<dbReference type="PANTHER" id="PTHR35936">
    <property type="entry name" value="MEMBRANE-BOUND LYTIC MUREIN TRANSGLYCOSYLASE F"/>
    <property type="match status" value="1"/>
</dbReference>
<evidence type="ECO:0000259" key="4">
    <source>
        <dbReference type="SMART" id="SM00062"/>
    </source>
</evidence>
<dbReference type="Proteomes" id="UP000584824">
    <property type="component" value="Unassembled WGS sequence"/>
</dbReference>
<proteinExistence type="predicted"/>
<dbReference type="EMBL" id="JACIDU010000021">
    <property type="protein sequence ID" value="MBB4105447.1"/>
    <property type="molecule type" value="Genomic_DNA"/>
</dbReference>
<name>A0A7W6K5H1_9HYPH</name>
<reference evidence="5 6" key="1">
    <citation type="submission" date="2020-08" db="EMBL/GenBank/DDBJ databases">
        <title>Genomic Encyclopedia of Type Strains, Phase IV (KMG-IV): sequencing the most valuable type-strain genomes for metagenomic binning, comparative biology and taxonomic classification.</title>
        <authorList>
            <person name="Goeker M."/>
        </authorList>
    </citation>
    <scope>NUCLEOTIDE SEQUENCE [LARGE SCALE GENOMIC DNA]</scope>
    <source>
        <strain evidence="5 6">DSM 26385</strain>
    </source>
</reference>
<feature type="chain" id="PRO_5030528381" evidence="3">
    <location>
        <begin position="29"/>
        <end position="284"/>
    </location>
</feature>
<organism evidence="5 6">
    <name type="scientific">Allorhizobium borbori</name>
    <dbReference type="NCBI Taxonomy" id="485907"/>
    <lineage>
        <taxon>Bacteria</taxon>
        <taxon>Pseudomonadati</taxon>
        <taxon>Pseudomonadota</taxon>
        <taxon>Alphaproteobacteria</taxon>
        <taxon>Hyphomicrobiales</taxon>
        <taxon>Rhizobiaceae</taxon>
        <taxon>Rhizobium/Agrobacterium group</taxon>
        <taxon>Allorhizobium</taxon>
    </lineage>
</organism>
<protein>
    <submittedName>
        <fullName evidence="5">Polar amino acid transport system substrate-binding protein</fullName>
    </submittedName>
</protein>
<comment type="caution">
    <text evidence="5">The sequence shown here is derived from an EMBL/GenBank/DDBJ whole genome shotgun (WGS) entry which is preliminary data.</text>
</comment>
<dbReference type="InterPro" id="IPR001638">
    <property type="entry name" value="Solute-binding_3/MltF_N"/>
</dbReference>
<feature type="domain" description="Solute-binding protein family 3/N-terminal" evidence="4">
    <location>
        <begin position="63"/>
        <end position="271"/>
    </location>
</feature>
<dbReference type="CDD" id="cd13530">
    <property type="entry name" value="PBP2_peptides_like"/>
    <property type="match status" value="1"/>
</dbReference>
<feature type="signal peptide" evidence="3">
    <location>
        <begin position="1"/>
        <end position="28"/>
    </location>
</feature>
<keyword evidence="2 3" id="KW-0732">Signal</keyword>
<dbReference type="Pfam" id="PF00497">
    <property type="entry name" value="SBP_bac_3"/>
    <property type="match status" value="1"/>
</dbReference>
<dbReference type="GO" id="GO:0042597">
    <property type="term" value="C:periplasmic space"/>
    <property type="evidence" value="ECO:0007669"/>
    <property type="project" value="UniProtKB-SubCell"/>
</dbReference>
<gene>
    <name evidence="5" type="ORF">GGQ66_004034</name>
</gene>
<sequence>MNFKNPLTCRIAGAVLAAGTLLSAPAFAAGTYGDCILTGTKGEATITPAVPGQFTVEINLPAVGDFNGDTPDTIKDGFEFCIAANIANRLGLEKLKLVNVAFDAIVAGQTKDYDLALAQVSITEPRKKVVSFSTPYASSDFGVATRADKPVSEATIKAGSVGVQSGTTMVQFAQEVLKPAKVEVFPDTSSMFTALIAGKIDAAMTNTSIILGQVANSGGKLTIPGQFVSGRETAGVYPKDSQNKPVIDKIIADLKADGTLKKLEEAYLLPQWGKSPSDIPFWKP</sequence>
<evidence type="ECO:0000256" key="1">
    <source>
        <dbReference type="ARBA" id="ARBA00004418"/>
    </source>
</evidence>
<dbReference type="SMART" id="SM00062">
    <property type="entry name" value="PBPb"/>
    <property type="match status" value="1"/>
</dbReference>